<dbReference type="STRING" id="318479.A0A0N4UFD7"/>
<name>A0A0N4UFD7_DRAME</name>
<feature type="region of interest" description="Disordered" evidence="1">
    <location>
        <begin position="1"/>
        <end position="29"/>
    </location>
</feature>
<proteinExistence type="predicted"/>
<dbReference type="SMART" id="SM00950">
    <property type="entry name" value="Piwi"/>
    <property type="match status" value="1"/>
</dbReference>
<dbReference type="Gene3D" id="3.40.50.2300">
    <property type="match status" value="1"/>
</dbReference>
<keyword evidence="5" id="KW-1185">Reference proteome</keyword>
<evidence type="ECO:0000259" key="2">
    <source>
        <dbReference type="PROSITE" id="PS50822"/>
    </source>
</evidence>
<evidence type="ECO:0000313" key="3">
    <source>
        <dbReference type="EMBL" id="VDN59465.1"/>
    </source>
</evidence>
<dbReference type="SUPFAM" id="SSF101690">
    <property type="entry name" value="PAZ domain"/>
    <property type="match status" value="1"/>
</dbReference>
<reference evidence="6" key="1">
    <citation type="submission" date="2017-02" db="UniProtKB">
        <authorList>
            <consortium name="WormBaseParasite"/>
        </authorList>
    </citation>
    <scope>IDENTIFICATION</scope>
</reference>
<gene>
    <name evidence="3" type="ORF">DME_LOCUS9438</name>
</gene>
<sequence>MASDPSSNEWIEVSSKKQSSAKITRKLPPVERSSKNYAAAMQTYQKSSDSRVAKQATATASQKYNSLVQGKFTVVTNIFPVTIKQDQYIYRYNVKMSITFSCIDKDVSILYTNAELDSELRLVELTSKDLADEFRYLIDNNALVRIEISEYENETKGFCLSNSLSLLKENSLVRDSSLQQFLDILQLQPHCLDFRMTFLNIGRGLLFIRDGEKYNLGEDALGNSKTLKHGADKSTQIISGLNISPALTVDCSKKVYIFCCEAIAGNSERDRQKGLRVKLKDSSSTFIISSLSDVPARDIKSDLPAVNVSRKKDPFFFPLELLSVVEGQRIPSHKLSPSEIRQRVQAKWNSRQYRYVIPASIDKLYIAYDKRENGEIVKKFSGLFIGLAAEKGMRIGHCSLAQVSDLEKFICSLEKDFEKRNIFIIYIDSNGEGHQILKMLEAMHQIVTQHVLAKNLPKCIQNKHMLENIVNKANIKNFGQNYLVAAHQLWRDKWISKGNTLVIGYDVCHPSAKMSCKYTDDRNISSKSREEYIEEPSVFGISFNGANSPETFIGDYAYQNPRQEEITSSILITRATWIMRLFHTSRKQLPNIIIITRDGVSEGQYSMVLQDELQAIRAGVHNYAREAGYREYAPKFVLIIVAKRHNKRFFLETNEGYVNTPPGTVIDHTITRPDVVEFFMQSHDVLMGTGKIPNYIILLNEPKFAKEELRSVLHSLCFNHQIVNSAISLPEPIYQADEWAKRGRDNLQTACRWYGSSFLELNEDGKVDWDLITTKLCYMNRRLQFTRSNA</sequence>
<dbReference type="Proteomes" id="UP000038040">
    <property type="component" value="Unplaced"/>
</dbReference>
<dbReference type="Proteomes" id="UP000274756">
    <property type="component" value="Unassembled WGS sequence"/>
</dbReference>
<dbReference type="PANTHER" id="PTHR22891">
    <property type="entry name" value="EUKARYOTIC TRANSLATION INITIATION FACTOR 2C"/>
    <property type="match status" value="1"/>
</dbReference>
<dbReference type="Gene3D" id="3.30.420.10">
    <property type="entry name" value="Ribonuclease H-like superfamily/Ribonuclease H"/>
    <property type="match status" value="1"/>
</dbReference>
<organism evidence="4 6">
    <name type="scientific">Dracunculus medinensis</name>
    <name type="common">Guinea worm</name>
    <dbReference type="NCBI Taxonomy" id="318479"/>
    <lineage>
        <taxon>Eukaryota</taxon>
        <taxon>Metazoa</taxon>
        <taxon>Ecdysozoa</taxon>
        <taxon>Nematoda</taxon>
        <taxon>Chromadorea</taxon>
        <taxon>Rhabditida</taxon>
        <taxon>Spirurina</taxon>
        <taxon>Dracunculoidea</taxon>
        <taxon>Dracunculidae</taxon>
        <taxon>Dracunculus</taxon>
    </lineage>
</organism>
<evidence type="ECO:0000313" key="5">
    <source>
        <dbReference type="Proteomes" id="UP000274756"/>
    </source>
</evidence>
<dbReference type="PROSITE" id="PS50822">
    <property type="entry name" value="PIWI"/>
    <property type="match status" value="1"/>
</dbReference>
<protein>
    <submittedName>
        <fullName evidence="6">Piwi domain-containing protein</fullName>
    </submittedName>
</protein>
<evidence type="ECO:0000313" key="4">
    <source>
        <dbReference type="Proteomes" id="UP000038040"/>
    </source>
</evidence>
<dbReference type="EMBL" id="UYYG01001182">
    <property type="protein sequence ID" value="VDN59465.1"/>
    <property type="molecule type" value="Genomic_DNA"/>
</dbReference>
<dbReference type="GO" id="GO:0003676">
    <property type="term" value="F:nucleic acid binding"/>
    <property type="evidence" value="ECO:0007669"/>
    <property type="project" value="InterPro"/>
</dbReference>
<feature type="domain" description="Piwi" evidence="2">
    <location>
        <begin position="422"/>
        <end position="748"/>
    </location>
</feature>
<dbReference type="InterPro" id="IPR012337">
    <property type="entry name" value="RNaseH-like_sf"/>
</dbReference>
<evidence type="ECO:0000256" key="1">
    <source>
        <dbReference type="SAM" id="MobiDB-lite"/>
    </source>
</evidence>
<evidence type="ECO:0000313" key="6">
    <source>
        <dbReference type="WBParaSite" id="DME_0000614201-mRNA-1"/>
    </source>
</evidence>
<dbReference type="AlphaFoldDB" id="A0A0N4UFD7"/>
<dbReference type="InterPro" id="IPR036397">
    <property type="entry name" value="RNaseH_sf"/>
</dbReference>
<dbReference type="InterPro" id="IPR003165">
    <property type="entry name" value="Piwi"/>
</dbReference>
<dbReference type="OrthoDB" id="10252740at2759"/>
<reference evidence="3 5" key="2">
    <citation type="submission" date="2018-11" db="EMBL/GenBank/DDBJ databases">
        <authorList>
            <consortium name="Pathogen Informatics"/>
        </authorList>
    </citation>
    <scope>NUCLEOTIDE SEQUENCE [LARGE SCALE GENOMIC DNA]</scope>
</reference>
<dbReference type="SUPFAM" id="SSF53098">
    <property type="entry name" value="Ribonuclease H-like"/>
    <property type="match status" value="1"/>
</dbReference>
<dbReference type="InterPro" id="IPR036085">
    <property type="entry name" value="PAZ_dom_sf"/>
</dbReference>
<dbReference type="Pfam" id="PF02171">
    <property type="entry name" value="Piwi"/>
    <property type="match status" value="1"/>
</dbReference>
<accession>A0A0N4UFD7</accession>
<dbReference type="WBParaSite" id="DME_0000614201-mRNA-1">
    <property type="protein sequence ID" value="DME_0000614201-mRNA-1"/>
    <property type="gene ID" value="DME_0000614201"/>
</dbReference>